<evidence type="ECO:0000313" key="3">
    <source>
        <dbReference type="Proteomes" id="UP000342300"/>
    </source>
</evidence>
<keyword evidence="1" id="KW-0732">Signal</keyword>
<feature type="chain" id="PRO_5025568789" evidence="1">
    <location>
        <begin position="30"/>
        <end position="70"/>
    </location>
</feature>
<evidence type="ECO:0000313" key="2">
    <source>
        <dbReference type="EMBL" id="MQM32592.1"/>
    </source>
</evidence>
<dbReference type="EMBL" id="PDHS01000564">
    <property type="protein sequence ID" value="MQM32592.1"/>
    <property type="molecule type" value="Genomic_DNA"/>
</dbReference>
<dbReference type="Proteomes" id="UP000342300">
    <property type="component" value="Unassembled WGS sequence"/>
</dbReference>
<accession>A0A6A7S096</accession>
<evidence type="ECO:0000256" key="1">
    <source>
        <dbReference type="SAM" id="SignalP"/>
    </source>
</evidence>
<dbReference type="AlphaFoldDB" id="A0A6A7S096"/>
<comment type="caution">
    <text evidence="2">The sequence shown here is derived from an EMBL/GenBank/DDBJ whole genome shotgun (WGS) entry which is preliminary data.</text>
</comment>
<sequence>MLKELMMNRIIAATALALGLAFTAIPASAVVYCKTVGVPKGCVARPAAGTAQGVSVTNQNGGVNRVGVRR</sequence>
<organism evidence="2 3">
    <name type="scientific">Candidatus Accumulibacter phosphatis</name>
    <dbReference type="NCBI Taxonomy" id="327160"/>
    <lineage>
        <taxon>Bacteria</taxon>
        <taxon>Pseudomonadati</taxon>
        <taxon>Pseudomonadota</taxon>
        <taxon>Betaproteobacteria</taxon>
        <taxon>Candidatus Accumulibacter</taxon>
    </lineage>
</organism>
<gene>
    <name evidence="2" type="ORF">CRU78_19700</name>
</gene>
<reference evidence="2 3" key="1">
    <citation type="submission" date="2017-09" db="EMBL/GenBank/DDBJ databases">
        <title>Metagenomic Analysis Reveals Denitrifying Candidatus Accumulibacter and Flanking Population as a Source of N2O.</title>
        <authorList>
            <person name="Gao H."/>
            <person name="Mao Y."/>
            <person name="Zhao X."/>
            <person name="Liu W.-T."/>
            <person name="Zhang T."/>
            <person name="Wells G."/>
        </authorList>
    </citation>
    <scope>NUCLEOTIDE SEQUENCE [LARGE SCALE GENOMIC DNA]</scope>
    <source>
        <strain evidence="2">CANDO_2_IC</strain>
    </source>
</reference>
<protein>
    <submittedName>
        <fullName evidence="2">Uncharacterized protein</fullName>
    </submittedName>
</protein>
<proteinExistence type="predicted"/>
<feature type="signal peptide" evidence="1">
    <location>
        <begin position="1"/>
        <end position="29"/>
    </location>
</feature>
<name>A0A6A7S096_9PROT</name>